<evidence type="ECO:0000256" key="1">
    <source>
        <dbReference type="ARBA" id="ARBA00004651"/>
    </source>
</evidence>
<evidence type="ECO:0000256" key="6">
    <source>
        <dbReference type="SAM" id="Phobius"/>
    </source>
</evidence>
<feature type="transmembrane region" description="Helical" evidence="6">
    <location>
        <begin position="29"/>
        <end position="46"/>
    </location>
</feature>
<accession>A0ABR6UAV8</accession>
<evidence type="ECO:0000313" key="7">
    <source>
        <dbReference type="EMBL" id="MBC2961405.1"/>
    </source>
</evidence>
<evidence type="ECO:0000256" key="4">
    <source>
        <dbReference type="ARBA" id="ARBA00022989"/>
    </source>
</evidence>
<evidence type="ECO:0000313" key="8">
    <source>
        <dbReference type="Proteomes" id="UP000604001"/>
    </source>
</evidence>
<evidence type="ECO:0000256" key="3">
    <source>
        <dbReference type="ARBA" id="ARBA00022692"/>
    </source>
</evidence>
<feature type="transmembrane region" description="Helical" evidence="6">
    <location>
        <begin position="92"/>
        <end position="112"/>
    </location>
</feature>
<dbReference type="EMBL" id="JACMYC010000007">
    <property type="protein sequence ID" value="MBC2961405.1"/>
    <property type="molecule type" value="Genomic_DNA"/>
</dbReference>
<dbReference type="Proteomes" id="UP000604001">
    <property type="component" value="Unassembled WGS sequence"/>
</dbReference>
<dbReference type="Pfam" id="PF03788">
    <property type="entry name" value="LrgA"/>
    <property type="match status" value="1"/>
</dbReference>
<feature type="transmembrane region" description="Helical" evidence="6">
    <location>
        <begin position="66"/>
        <end position="86"/>
    </location>
</feature>
<comment type="caution">
    <text evidence="7">The sequence shown here is derived from an EMBL/GenBank/DDBJ whole genome shotgun (WGS) entry which is preliminary data.</text>
</comment>
<dbReference type="InterPro" id="IPR005538">
    <property type="entry name" value="LrgA/CidA"/>
</dbReference>
<organism evidence="7 8">
    <name type="scientific">Nocardioides deserti</name>
    <dbReference type="NCBI Taxonomy" id="1588644"/>
    <lineage>
        <taxon>Bacteria</taxon>
        <taxon>Bacillati</taxon>
        <taxon>Actinomycetota</taxon>
        <taxon>Actinomycetes</taxon>
        <taxon>Propionibacteriales</taxon>
        <taxon>Nocardioidaceae</taxon>
        <taxon>Nocardioides</taxon>
    </lineage>
</organism>
<gene>
    <name evidence="7" type="ORF">H7344_13980</name>
</gene>
<sequence length="124" mass="13108">MPGGLVVGLTWLVVCQLVGEVLVHLTDAPLPGPVVGMVVLLLALEVRRRRGHDTDRDPAVRAADGLLRHLQLLFVPAGVGVVAYLGAIRDDAVPIVVAVAGSWVLGIVVIGWTTRLLERGERAA</sequence>
<keyword evidence="4 6" id="KW-1133">Transmembrane helix</keyword>
<keyword evidence="8" id="KW-1185">Reference proteome</keyword>
<keyword evidence="2" id="KW-1003">Cell membrane</keyword>
<dbReference type="RefSeq" id="WP_186346603.1">
    <property type="nucleotide sequence ID" value="NZ_BMMR01000001.1"/>
</dbReference>
<reference evidence="7 8" key="1">
    <citation type="submission" date="2020-08" db="EMBL/GenBank/DDBJ databases">
        <title>novel species in genus Nocardioides.</title>
        <authorList>
            <person name="Zhang G."/>
        </authorList>
    </citation>
    <scope>NUCLEOTIDE SEQUENCE [LARGE SCALE GENOMIC DNA]</scope>
    <source>
        <strain evidence="7 8">SC8A-24</strain>
    </source>
</reference>
<comment type="subcellular location">
    <subcellularLocation>
        <location evidence="1">Cell membrane</location>
        <topology evidence="1">Multi-pass membrane protein</topology>
    </subcellularLocation>
</comment>
<evidence type="ECO:0000256" key="5">
    <source>
        <dbReference type="ARBA" id="ARBA00023136"/>
    </source>
</evidence>
<proteinExistence type="predicted"/>
<dbReference type="PANTHER" id="PTHR33931:SF2">
    <property type="entry name" value="HOLIN-LIKE PROTEIN CIDA"/>
    <property type="match status" value="1"/>
</dbReference>
<protein>
    <submittedName>
        <fullName evidence="7">CidA/LrgA family protein</fullName>
    </submittedName>
</protein>
<dbReference type="PANTHER" id="PTHR33931">
    <property type="entry name" value="HOLIN-LIKE PROTEIN CIDA-RELATED"/>
    <property type="match status" value="1"/>
</dbReference>
<evidence type="ECO:0000256" key="2">
    <source>
        <dbReference type="ARBA" id="ARBA00022475"/>
    </source>
</evidence>
<keyword evidence="3 6" id="KW-0812">Transmembrane</keyword>
<name>A0ABR6UAV8_9ACTN</name>
<keyword evidence="5 6" id="KW-0472">Membrane</keyword>